<keyword evidence="3" id="KW-1185">Reference proteome</keyword>
<dbReference type="InterPro" id="IPR053977">
    <property type="entry name" value="Rv2466c-like"/>
</dbReference>
<dbReference type="RefSeq" id="WP_153360025.1">
    <property type="nucleotide sequence ID" value="NZ_ML762491.1"/>
</dbReference>
<protein>
    <submittedName>
        <fullName evidence="2">DSBA-like thioredoxin domain-containing protein</fullName>
    </submittedName>
</protein>
<dbReference type="InterPro" id="IPR036249">
    <property type="entry name" value="Thioredoxin-like_sf"/>
</dbReference>
<dbReference type="EMBL" id="VLKF01000001">
    <property type="protein sequence ID" value="TWH72033.1"/>
    <property type="molecule type" value="Genomic_DNA"/>
</dbReference>
<evidence type="ECO:0000313" key="3">
    <source>
        <dbReference type="Proteomes" id="UP000321490"/>
    </source>
</evidence>
<feature type="region of interest" description="Disordered" evidence="1">
    <location>
        <begin position="200"/>
        <end position="222"/>
    </location>
</feature>
<sequence length="222" mass="24065">MTEAVQSAPVTARVDFWFDPLCPWAWLTSRWVLEAAKVRDIDLHWHVMSLSVLNRGRDLPEEYQEMMAKAIGPVRVAVAAAQQHGDGVLGDLYTAMGTLRHHDGLEIDEVIAPALERVGLPAELAEAASSTEYDEALEKSHHAGMDPVGDDVGTPVMHIDGVAFFGPVISKVPTGEDAGKAFDGAVLLANLPDFWELKRTRSTGPDMSSVPADALELRGTSR</sequence>
<dbReference type="Gene3D" id="3.40.30.10">
    <property type="entry name" value="Glutaredoxin"/>
    <property type="match status" value="1"/>
</dbReference>
<gene>
    <name evidence="2" type="ORF">JD78_00537</name>
</gene>
<evidence type="ECO:0000313" key="2">
    <source>
        <dbReference type="EMBL" id="TWH72033.1"/>
    </source>
</evidence>
<name>A0A562IMV7_9ACTN</name>
<proteinExistence type="predicted"/>
<dbReference type="SUPFAM" id="SSF52833">
    <property type="entry name" value="Thioredoxin-like"/>
    <property type="match status" value="1"/>
</dbReference>
<dbReference type="Pfam" id="PF22234">
    <property type="entry name" value="Rv2466c-like"/>
    <property type="match status" value="1"/>
</dbReference>
<organism evidence="2 3">
    <name type="scientific">Modestobacter roseus</name>
    <dbReference type="NCBI Taxonomy" id="1181884"/>
    <lineage>
        <taxon>Bacteria</taxon>
        <taxon>Bacillati</taxon>
        <taxon>Actinomycetota</taxon>
        <taxon>Actinomycetes</taxon>
        <taxon>Geodermatophilales</taxon>
        <taxon>Geodermatophilaceae</taxon>
        <taxon>Modestobacter</taxon>
    </lineage>
</organism>
<dbReference type="AlphaFoldDB" id="A0A562IMV7"/>
<comment type="caution">
    <text evidence="2">The sequence shown here is derived from an EMBL/GenBank/DDBJ whole genome shotgun (WGS) entry which is preliminary data.</text>
</comment>
<dbReference type="Proteomes" id="UP000321490">
    <property type="component" value="Unassembled WGS sequence"/>
</dbReference>
<evidence type="ECO:0000256" key="1">
    <source>
        <dbReference type="SAM" id="MobiDB-lite"/>
    </source>
</evidence>
<accession>A0A562IMV7</accession>
<dbReference type="OrthoDB" id="4125991at2"/>
<reference evidence="2 3" key="1">
    <citation type="submission" date="2019-07" db="EMBL/GenBank/DDBJ databases">
        <title>R&amp;d 2014.</title>
        <authorList>
            <person name="Klenk H.-P."/>
        </authorList>
    </citation>
    <scope>NUCLEOTIDE SEQUENCE [LARGE SCALE GENOMIC DNA]</scope>
    <source>
        <strain evidence="2 3">DSM 45764</strain>
    </source>
</reference>